<feature type="chain" id="PRO_5035289798" description="CRM domain-containing protein" evidence="5">
    <location>
        <begin position="19"/>
        <end position="194"/>
    </location>
</feature>
<dbReference type="GO" id="GO:0003723">
    <property type="term" value="F:RNA binding"/>
    <property type="evidence" value="ECO:0007669"/>
    <property type="project" value="UniProtKB-UniRule"/>
</dbReference>
<dbReference type="SMART" id="SM00322">
    <property type="entry name" value="KH"/>
    <property type="match status" value="1"/>
</dbReference>
<dbReference type="FunFam" id="3.30.1370.10:FF:000001">
    <property type="entry name" value="Polyribonucleotide nucleotidyltransferase"/>
    <property type="match status" value="1"/>
</dbReference>
<feature type="signal peptide" evidence="5">
    <location>
        <begin position="1"/>
        <end position="18"/>
    </location>
</feature>
<dbReference type="InterPro" id="IPR036612">
    <property type="entry name" value="KH_dom_type_1_sf"/>
</dbReference>
<dbReference type="InterPro" id="IPR001890">
    <property type="entry name" value="RNA-binding_CRM"/>
</dbReference>
<gene>
    <name evidence="7" type="ORF">PECAL_3P11940</name>
</gene>
<proteinExistence type="predicted"/>
<evidence type="ECO:0000256" key="3">
    <source>
        <dbReference type="ARBA" id="ARBA00022884"/>
    </source>
</evidence>
<dbReference type="InterPro" id="IPR004088">
    <property type="entry name" value="KH_dom_type_1"/>
</dbReference>
<evidence type="ECO:0000313" key="7">
    <source>
        <dbReference type="EMBL" id="CAH0371261.1"/>
    </source>
</evidence>
<protein>
    <recommendedName>
        <fullName evidence="6">CRM domain-containing protein</fullName>
    </recommendedName>
</protein>
<evidence type="ECO:0000256" key="5">
    <source>
        <dbReference type="SAM" id="SignalP"/>
    </source>
</evidence>
<dbReference type="Proteomes" id="UP000789595">
    <property type="component" value="Unassembled WGS sequence"/>
</dbReference>
<reference evidence="7" key="1">
    <citation type="submission" date="2021-11" db="EMBL/GenBank/DDBJ databases">
        <authorList>
            <consortium name="Genoscope - CEA"/>
            <person name="William W."/>
        </authorList>
    </citation>
    <scope>NUCLEOTIDE SEQUENCE</scope>
</reference>
<dbReference type="Gene3D" id="3.30.1370.10">
    <property type="entry name" value="K Homology domain, type 1"/>
    <property type="match status" value="1"/>
</dbReference>
<accession>A0A8J2X260</accession>
<keyword evidence="8" id="KW-1185">Reference proteome</keyword>
<dbReference type="AlphaFoldDB" id="A0A8J2X260"/>
<dbReference type="CDD" id="cd02393">
    <property type="entry name" value="KH-I_PNPase"/>
    <property type="match status" value="1"/>
</dbReference>
<dbReference type="OrthoDB" id="10587456at2759"/>
<keyword evidence="2" id="KW-0548">Nucleotidyltransferase</keyword>
<dbReference type="SUPFAM" id="SSF54791">
    <property type="entry name" value="Eukaryotic type KH-domain (KH-domain type I)"/>
    <property type="match status" value="1"/>
</dbReference>
<keyword evidence="5" id="KW-0732">Signal</keyword>
<comment type="caution">
    <text evidence="7">The sequence shown here is derived from an EMBL/GenBank/DDBJ whole genome shotgun (WGS) entry which is preliminary data.</text>
</comment>
<evidence type="ECO:0000256" key="4">
    <source>
        <dbReference type="PROSITE-ProRule" id="PRU00626"/>
    </source>
</evidence>
<organism evidence="7 8">
    <name type="scientific">Pelagomonas calceolata</name>
    <dbReference type="NCBI Taxonomy" id="35677"/>
    <lineage>
        <taxon>Eukaryota</taxon>
        <taxon>Sar</taxon>
        <taxon>Stramenopiles</taxon>
        <taxon>Ochrophyta</taxon>
        <taxon>Pelagophyceae</taxon>
        <taxon>Pelagomonadales</taxon>
        <taxon>Pelagomonadaceae</taxon>
        <taxon>Pelagomonas</taxon>
    </lineage>
</organism>
<dbReference type="PROSITE" id="PS50084">
    <property type="entry name" value="KH_TYPE_1"/>
    <property type="match status" value="1"/>
</dbReference>
<dbReference type="InterPro" id="IPR004087">
    <property type="entry name" value="KH_dom"/>
</dbReference>
<keyword evidence="1" id="KW-0808">Transferase</keyword>
<evidence type="ECO:0000259" key="6">
    <source>
        <dbReference type="PROSITE" id="PS51295"/>
    </source>
</evidence>
<sequence>MVAMHQLAALCIATTTLAFVPPHLHKPSHRMRAAPEGADLEELWRAHSKPLLRVGANGVKESHRNSLVELLEAHPYVCVKVNGAKDATAVAAAADALAGDGAVALLTKSNSVLYGKPGRSSRAQKTKMLQVDPAAIGKIIGKGGETVRGLVADFDLANIDVADDGCVTISGGDEAQVDACAARIGELVDVDLGR</sequence>
<feature type="domain" description="CRM" evidence="6">
    <location>
        <begin position="30"/>
        <end position="127"/>
    </location>
</feature>
<name>A0A8J2X260_9STRA</name>
<keyword evidence="3 4" id="KW-0694">RNA-binding</keyword>
<evidence type="ECO:0000313" key="8">
    <source>
        <dbReference type="Proteomes" id="UP000789595"/>
    </source>
</evidence>
<evidence type="ECO:0000256" key="2">
    <source>
        <dbReference type="ARBA" id="ARBA00022695"/>
    </source>
</evidence>
<dbReference type="PROSITE" id="PS51295">
    <property type="entry name" value="CRM"/>
    <property type="match status" value="1"/>
</dbReference>
<dbReference type="Pfam" id="PF00013">
    <property type="entry name" value="KH_1"/>
    <property type="match status" value="1"/>
</dbReference>
<evidence type="ECO:0000256" key="1">
    <source>
        <dbReference type="ARBA" id="ARBA00022679"/>
    </source>
</evidence>
<dbReference type="GO" id="GO:0016779">
    <property type="term" value="F:nucleotidyltransferase activity"/>
    <property type="evidence" value="ECO:0007669"/>
    <property type="project" value="UniProtKB-KW"/>
</dbReference>
<dbReference type="EMBL" id="CAKKNE010000003">
    <property type="protein sequence ID" value="CAH0371261.1"/>
    <property type="molecule type" value="Genomic_DNA"/>
</dbReference>